<name>A0A0H5QER6_NEIMI</name>
<reference evidence="1 2" key="1">
    <citation type="submission" date="2014-11" db="EMBL/GenBank/DDBJ databases">
        <authorList>
            <person name="Diene M.Seydina."/>
        </authorList>
    </citation>
    <scope>NUCLEOTIDE SEQUENCE [LARGE SCALE GENOMIC DNA]</scope>
    <source>
        <strain evidence="1 2">Neisseria meningitidis CHUV</strain>
    </source>
</reference>
<dbReference type="AlphaFoldDB" id="A0A0H5QER6"/>
<evidence type="ECO:0000313" key="1">
    <source>
        <dbReference type="EMBL" id="CRY99725.1"/>
    </source>
</evidence>
<dbReference type="EMBL" id="CVTF01000083">
    <property type="protein sequence ID" value="CRY99725.1"/>
    <property type="molecule type" value="Genomic_DNA"/>
</dbReference>
<sequence length="138" mass="15834">MQLNRHSRAGGNPDLSARKLIGYNGFLRFYVLDSRLRGNDGGAVSVFSDKFLKLKISSFLQKQKTKIRNLKFVIPAQAGIQCVEFQLFRINFETLIPSFPRKWESGSFGFTCFKFRVTSTSSFPRRRESSALSFSYLE</sequence>
<dbReference type="Proteomes" id="UP000182715">
    <property type="component" value="Unassembled WGS sequence"/>
</dbReference>
<protein>
    <submittedName>
        <fullName evidence="1">PilS cassette</fullName>
    </submittedName>
</protein>
<accession>A0A0H5QER6</accession>
<proteinExistence type="predicted"/>
<evidence type="ECO:0000313" key="2">
    <source>
        <dbReference type="Proteomes" id="UP000182715"/>
    </source>
</evidence>
<organism evidence="1 2">
    <name type="scientific">Neisseria meningitidis serogroup B</name>
    <dbReference type="NCBI Taxonomy" id="491"/>
    <lineage>
        <taxon>Bacteria</taxon>
        <taxon>Pseudomonadati</taxon>
        <taxon>Pseudomonadota</taxon>
        <taxon>Betaproteobacteria</taxon>
        <taxon>Neisseriales</taxon>
        <taxon>Neisseriaceae</taxon>
        <taxon>Neisseria</taxon>
    </lineage>
</organism>